<dbReference type="PANTHER" id="PTHR12048:SF0">
    <property type="entry name" value="CCAAT_ENHANCER-BINDING PROTEIN ZETA"/>
    <property type="match status" value="1"/>
</dbReference>
<keyword evidence="5" id="KW-1185">Reference proteome</keyword>
<feature type="compositionally biased region" description="Acidic residues" evidence="2">
    <location>
        <begin position="543"/>
        <end position="560"/>
    </location>
</feature>
<feature type="compositionally biased region" description="Basic residues" evidence="2">
    <location>
        <begin position="829"/>
        <end position="842"/>
    </location>
</feature>
<evidence type="ECO:0000256" key="1">
    <source>
        <dbReference type="ARBA" id="ARBA00007797"/>
    </source>
</evidence>
<protein>
    <submittedName>
        <fullName evidence="4">CBF-domain-containing protein</fullName>
    </submittedName>
</protein>
<evidence type="ECO:0000313" key="4">
    <source>
        <dbReference type="EMBL" id="KAF2401061.1"/>
    </source>
</evidence>
<gene>
    <name evidence="4" type="ORF">EJ06DRAFT_508461</name>
</gene>
<accession>A0A6G1HYS1</accession>
<comment type="similarity">
    <text evidence="1">Belongs to the CBF/MAK21 family.</text>
</comment>
<feature type="region of interest" description="Disordered" evidence="2">
    <location>
        <begin position="538"/>
        <end position="580"/>
    </location>
</feature>
<reference evidence="4" key="1">
    <citation type="journal article" date="2020" name="Stud. Mycol.">
        <title>101 Dothideomycetes genomes: a test case for predicting lifestyles and emergence of pathogens.</title>
        <authorList>
            <person name="Haridas S."/>
            <person name="Albert R."/>
            <person name="Binder M."/>
            <person name="Bloem J."/>
            <person name="Labutti K."/>
            <person name="Salamov A."/>
            <person name="Andreopoulos B."/>
            <person name="Baker S."/>
            <person name="Barry K."/>
            <person name="Bills G."/>
            <person name="Bluhm B."/>
            <person name="Cannon C."/>
            <person name="Castanera R."/>
            <person name="Culley D."/>
            <person name="Daum C."/>
            <person name="Ezra D."/>
            <person name="Gonzalez J."/>
            <person name="Henrissat B."/>
            <person name="Kuo A."/>
            <person name="Liang C."/>
            <person name="Lipzen A."/>
            <person name="Lutzoni F."/>
            <person name="Magnuson J."/>
            <person name="Mondo S."/>
            <person name="Nolan M."/>
            <person name="Ohm R."/>
            <person name="Pangilinan J."/>
            <person name="Park H.-J."/>
            <person name="Ramirez L."/>
            <person name="Alfaro M."/>
            <person name="Sun H."/>
            <person name="Tritt A."/>
            <person name="Yoshinaga Y."/>
            <person name="Zwiers L.-H."/>
            <person name="Turgeon B."/>
            <person name="Goodwin S."/>
            <person name="Spatafora J."/>
            <person name="Crous P."/>
            <person name="Grigoriev I."/>
        </authorList>
    </citation>
    <scope>NUCLEOTIDE SEQUENCE</scope>
    <source>
        <strain evidence="4">CBS 262.69</strain>
    </source>
</reference>
<dbReference type="PANTHER" id="PTHR12048">
    <property type="entry name" value="CCAAT-BINDING FACTOR-RELATED"/>
    <property type="match status" value="1"/>
</dbReference>
<feature type="compositionally biased region" description="Acidic residues" evidence="2">
    <location>
        <begin position="807"/>
        <end position="822"/>
    </location>
</feature>
<dbReference type="Gene3D" id="1.25.10.10">
    <property type="entry name" value="Leucine-rich Repeat Variant"/>
    <property type="match status" value="1"/>
</dbReference>
<dbReference type="OrthoDB" id="28947at2759"/>
<dbReference type="GO" id="GO:0005634">
    <property type="term" value="C:nucleus"/>
    <property type="evidence" value="ECO:0007669"/>
    <property type="project" value="TreeGrafter"/>
</dbReference>
<dbReference type="SUPFAM" id="SSF48371">
    <property type="entry name" value="ARM repeat"/>
    <property type="match status" value="1"/>
</dbReference>
<dbReference type="Proteomes" id="UP000799640">
    <property type="component" value="Unassembled WGS sequence"/>
</dbReference>
<evidence type="ECO:0000256" key="2">
    <source>
        <dbReference type="SAM" id="MobiDB-lite"/>
    </source>
</evidence>
<dbReference type="Pfam" id="PF03914">
    <property type="entry name" value="CBF"/>
    <property type="match status" value="1"/>
</dbReference>
<dbReference type="InterPro" id="IPR005612">
    <property type="entry name" value="CCAAT-binding_factor"/>
</dbReference>
<name>A0A6G1HYS1_9PEZI</name>
<feature type="domain" description="CCAAT-binding factor" evidence="3">
    <location>
        <begin position="439"/>
        <end position="609"/>
    </location>
</feature>
<sequence length="865" mass="98004">MGRKRSASDSHGHPSKKPKDYGDKSKDRSDKPATYTHSQSRPKKADEKPLIFKPRPDWHAAELPPLPTKEKPDQPSQALLAALQKHADALLEAENAQYYAVNLTQSSHKFLSTIMASGTLEDKVSALTLVVQESPLHTKKSFETLVGLARKKSRNQAIMALAALKDLLGQGVVLPPDRKLRAFGRQPELIAALQGVSYWKSGDLPGQLQDVHLIAWAYEDWLKHTYFELLKVLEAWCNDEIEYTRNRAITFVWELLKEKPEQEENLLRLLINKLGDTEKKVASRASYLLLQLQATHPVMKLVIINAMETELLLRPTQTWQAKYYATITLNQTVLSQKEQDVANRLLEIYFKLFVTLLKHDPAPKDRKPAGKMNKKAKARAKLAEAKNKGEEELREKVIAQILTGVNRAFPFADTDSASFEGQLDTLYRVVHSSNFNTTIQALMLIQQITASKQYTADRFYRTLYSTLHDPRLLSSSKQIMYLNLLYRSLKSDVNIKRVQGFVKRLLQVISMHEPPFACGVIYLVYELKRTFPGIKTMLSEPESTPEDEEESFHDVDEDAERDVAPKPMRSATTYDGRKRDPEFSNADRSCLWELLPLQMHYHPSVSLFASRLLLSEEMPEKPDPTVFTLMHFLDRFAYRNAKAKATSLRGNSIMQPLAGAHTSDLLIKGRSSAKGAAPLNTEAFWAKKTEEVAPDEAFFHQYFSKVGKTKNRAERRAEKEDSEDEIWDALVKSRPEIEGDDELDFDDMEGLAEAMAEDSDEEDGDLEDMDDADESDGGVEFVDEDGNVGLVSEGEDDFAALESDEEVLVASDDEVPSDFEELVPEKEKSKAHKDRKERKKLKQLPTFASAEDYAKLIDADEDESF</sequence>
<feature type="region of interest" description="Disordered" evidence="2">
    <location>
        <begin position="807"/>
        <end position="842"/>
    </location>
</feature>
<dbReference type="EMBL" id="ML996693">
    <property type="protein sequence ID" value="KAF2401061.1"/>
    <property type="molecule type" value="Genomic_DNA"/>
</dbReference>
<organism evidence="4 5">
    <name type="scientific">Trichodelitschia bisporula</name>
    <dbReference type="NCBI Taxonomy" id="703511"/>
    <lineage>
        <taxon>Eukaryota</taxon>
        <taxon>Fungi</taxon>
        <taxon>Dikarya</taxon>
        <taxon>Ascomycota</taxon>
        <taxon>Pezizomycotina</taxon>
        <taxon>Dothideomycetes</taxon>
        <taxon>Dothideomycetes incertae sedis</taxon>
        <taxon>Phaeotrichales</taxon>
        <taxon>Phaeotrichaceae</taxon>
        <taxon>Trichodelitschia</taxon>
    </lineage>
</organism>
<dbReference type="InterPro" id="IPR040155">
    <property type="entry name" value="CEBPZ/Mak21-like"/>
</dbReference>
<feature type="compositionally biased region" description="Basic and acidic residues" evidence="2">
    <location>
        <begin position="43"/>
        <end position="60"/>
    </location>
</feature>
<feature type="compositionally biased region" description="Basic and acidic residues" evidence="2">
    <location>
        <begin position="1"/>
        <end position="31"/>
    </location>
</feature>
<dbReference type="InterPro" id="IPR016024">
    <property type="entry name" value="ARM-type_fold"/>
</dbReference>
<evidence type="ECO:0000313" key="5">
    <source>
        <dbReference type="Proteomes" id="UP000799640"/>
    </source>
</evidence>
<evidence type="ECO:0000259" key="3">
    <source>
        <dbReference type="Pfam" id="PF03914"/>
    </source>
</evidence>
<feature type="region of interest" description="Disordered" evidence="2">
    <location>
        <begin position="1"/>
        <end position="75"/>
    </location>
</feature>
<dbReference type="InterPro" id="IPR011989">
    <property type="entry name" value="ARM-like"/>
</dbReference>
<feature type="region of interest" description="Disordered" evidence="2">
    <location>
        <begin position="754"/>
        <end position="784"/>
    </location>
</feature>
<proteinExistence type="inferred from homology"/>
<dbReference type="AlphaFoldDB" id="A0A6G1HYS1"/>